<feature type="compositionally biased region" description="Low complexity" evidence="1">
    <location>
        <begin position="88"/>
        <end position="99"/>
    </location>
</feature>
<proteinExistence type="predicted"/>
<dbReference type="InterPro" id="IPR013783">
    <property type="entry name" value="Ig-like_fold"/>
</dbReference>
<evidence type="ECO:0000313" key="3">
    <source>
        <dbReference type="EMBL" id="SIR53419.1"/>
    </source>
</evidence>
<dbReference type="EMBL" id="FTNP01000002">
    <property type="protein sequence ID" value="SIR53419.1"/>
    <property type="molecule type" value="Genomic_DNA"/>
</dbReference>
<feature type="domain" description="PKD" evidence="2">
    <location>
        <begin position="249"/>
        <end position="329"/>
    </location>
</feature>
<feature type="region of interest" description="Disordered" evidence="1">
    <location>
        <begin position="51"/>
        <end position="120"/>
    </location>
</feature>
<evidence type="ECO:0000313" key="4">
    <source>
        <dbReference type="Proteomes" id="UP000185687"/>
    </source>
</evidence>
<evidence type="ECO:0000259" key="2">
    <source>
        <dbReference type="PROSITE" id="PS50093"/>
    </source>
</evidence>
<sequence length="371" mass="38066">MGSKTHHPVVFGLLGVMILFGLTIGSVSAVTMLTDDGATIESVSGDIGVTVSSSVDEDNTSVELNETDDNDDDDDGSGGGISLPPPDSGGDSSDDLIGSTPSGVITQESESGTVSQTEPTTFVQTAVESLEFEDPDPSWSVAARDLNQEPATNGDAPGETLGVSMVSVSDSAVGESTTMEFALDPATLEGVSDSASASEVRIFAATDDGWEPLGTSVVEEGEGGSDHLLETETSAAENGVYAVSHTGQPTAAIDLATETVAAGEDLEFSADASIDSDYDLESFEWTIDDTEFEGETAVESIDEPGEYTVWLTVTNEAGETDSTSSTLTVDAADDEADDDGIPAGGPVLVALAAVVTALVARARNWLRNEAS</sequence>
<dbReference type="STRING" id="588898.BB347_07940"/>
<dbReference type="PROSITE" id="PS50093">
    <property type="entry name" value="PKD"/>
    <property type="match status" value="1"/>
</dbReference>
<protein>
    <recommendedName>
        <fullName evidence="2">PKD domain-containing protein</fullName>
    </recommendedName>
</protein>
<dbReference type="AlphaFoldDB" id="A0A1N7BPV4"/>
<keyword evidence="4" id="KW-1185">Reference proteome</keyword>
<gene>
    <name evidence="3" type="ORF">SAMN05421809_1302</name>
</gene>
<dbReference type="SMART" id="SM00089">
    <property type="entry name" value="PKD"/>
    <property type="match status" value="1"/>
</dbReference>
<feature type="compositionally biased region" description="Polar residues" evidence="1">
    <location>
        <begin position="100"/>
        <end position="120"/>
    </location>
</feature>
<dbReference type="Proteomes" id="UP000185687">
    <property type="component" value="Unassembled WGS sequence"/>
</dbReference>
<name>A0A1N7BPV4_9EURY</name>
<evidence type="ECO:0000256" key="1">
    <source>
        <dbReference type="SAM" id="MobiDB-lite"/>
    </source>
</evidence>
<dbReference type="InterPro" id="IPR000601">
    <property type="entry name" value="PKD_dom"/>
</dbReference>
<dbReference type="InterPro" id="IPR022409">
    <property type="entry name" value="PKD/Chitinase_dom"/>
</dbReference>
<dbReference type="InterPro" id="IPR035986">
    <property type="entry name" value="PKD_dom_sf"/>
</dbReference>
<dbReference type="Pfam" id="PF18911">
    <property type="entry name" value="PKD_4"/>
    <property type="match status" value="1"/>
</dbReference>
<dbReference type="Gene3D" id="2.60.40.10">
    <property type="entry name" value="Immunoglobulins"/>
    <property type="match status" value="1"/>
</dbReference>
<organism evidence="3 4">
    <name type="scientific">Natronorubrum daqingense</name>
    <dbReference type="NCBI Taxonomy" id="588898"/>
    <lineage>
        <taxon>Archaea</taxon>
        <taxon>Methanobacteriati</taxon>
        <taxon>Methanobacteriota</taxon>
        <taxon>Stenosarchaea group</taxon>
        <taxon>Halobacteria</taxon>
        <taxon>Halobacteriales</taxon>
        <taxon>Natrialbaceae</taxon>
        <taxon>Natronorubrum</taxon>
    </lineage>
</organism>
<dbReference type="SUPFAM" id="SSF49299">
    <property type="entry name" value="PKD domain"/>
    <property type="match status" value="1"/>
</dbReference>
<reference evidence="3 4" key="1">
    <citation type="submission" date="2017-01" db="EMBL/GenBank/DDBJ databases">
        <authorList>
            <person name="Mah S.A."/>
            <person name="Swanson W.J."/>
            <person name="Moy G.W."/>
            <person name="Vacquier V.D."/>
        </authorList>
    </citation>
    <scope>NUCLEOTIDE SEQUENCE [LARGE SCALE GENOMIC DNA]</scope>
    <source>
        <strain evidence="3 4">CGMCC 1.8909</strain>
    </source>
</reference>
<feature type="compositionally biased region" description="Acidic residues" evidence="1">
    <location>
        <begin position="55"/>
        <end position="76"/>
    </location>
</feature>
<accession>A0A1N7BPV4</accession>
<dbReference type="CDD" id="cd00146">
    <property type="entry name" value="PKD"/>
    <property type="match status" value="1"/>
</dbReference>